<dbReference type="EMBL" id="JASPKY010002625">
    <property type="protein sequence ID" value="KAK9667591.1"/>
    <property type="molecule type" value="Genomic_DNA"/>
</dbReference>
<dbReference type="Proteomes" id="UP001458880">
    <property type="component" value="Unassembled WGS sequence"/>
</dbReference>
<gene>
    <name evidence="1" type="ORF">QE152_g41275</name>
</gene>
<proteinExistence type="predicted"/>
<comment type="caution">
    <text evidence="1">The sequence shown here is derived from an EMBL/GenBank/DDBJ whole genome shotgun (WGS) entry which is preliminary data.</text>
</comment>
<protein>
    <submittedName>
        <fullName evidence="1">Uncharacterized protein</fullName>
    </submittedName>
</protein>
<evidence type="ECO:0000313" key="2">
    <source>
        <dbReference type="Proteomes" id="UP001458880"/>
    </source>
</evidence>
<name>A0AAW1GSI8_POPJA</name>
<reference evidence="1 2" key="1">
    <citation type="journal article" date="2024" name="BMC Genomics">
        <title>De novo assembly and annotation of Popillia japonica's genome with initial clues to its potential as an invasive pest.</title>
        <authorList>
            <person name="Cucini C."/>
            <person name="Boschi S."/>
            <person name="Funari R."/>
            <person name="Cardaioli E."/>
            <person name="Iannotti N."/>
            <person name="Marturano G."/>
            <person name="Paoli F."/>
            <person name="Bruttini M."/>
            <person name="Carapelli A."/>
            <person name="Frati F."/>
            <person name="Nardi F."/>
        </authorList>
    </citation>
    <scope>NUCLEOTIDE SEQUENCE [LARGE SCALE GENOMIC DNA]</scope>
    <source>
        <strain evidence="1">DMR45628</strain>
    </source>
</reference>
<evidence type="ECO:0000313" key="1">
    <source>
        <dbReference type="EMBL" id="KAK9667591.1"/>
    </source>
</evidence>
<accession>A0AAW1GSI8</accession>
<feature type="non-terminal residue" evidence="1">
    <location>
        <position position="1"/>
    </location>
</feature>
<organism evidence="1 2">
    <name type="scientific">Popillia japonica</name>
    <name type="common">Japanese beetle</name>
    <dbReference type="NCBI Taxonomy" id="7064"/>
    <lineage>
        <taxon>Eukaryota</taxon>
        <taxon>Metazoa</taxon>
        <taxon>Ecdysozoa</taxon>
        <taxon>Arthropoda</taxon>
        <taxon>Hexapoda</taxon>
        <taxon>Insecta</taxon>
        <taxon>Pterygota</taxon>
        <taxon>Neoptera</taxon>
        <taxon>Endopterygota</taxon>
        <taxon>Coleoptera</taxon>
        <taxon>Polyphaga</taxon>
        <taxon>Scarabaeiformia</taxon>
        <taxon>Scarabaeidae</taxon>
        <taxon>Rutelinae</taxon>
        <taxon>Popillia</taxon>
    </lineage>
</organism>
<keyword evidence="2" id="KW-1185">Reference proteome</keyword>
<dbReference type="AlphaFoldDB" id="A0AAW1GSI8"/>
<sequence>KDPIILAPQKTHQTEIFGGYTGNSCKEWGPNPKMLLSNEGVVVEVDFGEYTGNSCKEWGPNPKMLLSNEAVVVEVEQILENPLGEGLSKLPEGCSNFDAQISVIFTKVLKVRASSLLAILMNKLT</sequence>